<name>A0A7S3ZTI2_9STRA</name>
<feature type="compositionally biased region" description="Basic and acidic residues" evidence="2">
    <location>
        <begin position="308"/>
        <end position="318"/>
    </location>
</feature>
<feature type="coiled-coil region" evidence="1">
    <location>
        <begin position="236"/>
        <end position="297"/>
    </location>
</feature>
<evidence type="ECO:0000256" key="1">
    <source>
        <dbReference type="SAM" id="Coils"/>
    </source>
</evidence>
<dbReference type="GO" id="GO:0003676">
    <property type="term" value="F:nucleic acid binding"/>
    <property type="evidence" value="ECO:0007669"/>
    <property type="project" value="InterPro"/>
</dbReference>
<feature type="region of interest" description="Disordered" evidence="2">
    <location>
        <begin position="1213"/>
        <end position="1250"/>
    </location>
</feature>
<proteinExistence type="predicted"/>
<feature type="compositionally biased region" description="Polar residues" evidence="2">
    <location>
        <begin position="199"/>
        <end position="208"/>
    </location>
</feature>
<dbReference type="InterPro" id="IPR035979">
    <property type="entry name" value="RBD_domain_sf"/>
</dbReference>
<reference evidence="4" key="2">
    <citation type="submission" date="2021-11" db="EMBL/GenBank/DDBJ databases">
        <authorList>
            <consortium name="Genoscope - CEA"/>
            <person name="William W."/>
        </authorList>
    </citation>
    <scope>NUCLEOTIDE SEQUENCE</scope>
</reference>
<evidence type="ECO:0000256" key="2">
    <source>
        <dbReference type="SAM" id="MobiDB-lite"/>
    </source>
</evidence>
<feature type="region of interest" description="Disordered" evidence="2">
    <location>
        <begin position="46"/>
        <end position="82"/>
    </location>
</feature>
<dbReference type="EMBL" id="CAKKNE010000001">
    <property type="protein sequence ID" value="CAH0364936.1"/>
    <property type="molecule type" value="Genomic_DNA"/>
</dbReference>
<dbReference type="OrthoDB" id="10686327at2759"/>
<dbReference type="PANTHER" id="PTHR23159:SF47">
    <property type="entry name" value="TRICHOHYALIN"/>
    <property type="match status" value="1"/>
</dbReference>
<evidence type="ECO:0000313" key="3">
    <source>
        <dbReference type="EMBL" id="CAE0693490.1"/>
    </source>
</evidence>
<sequence>MMWGQPPPTYNTADPWYDGAANYDYGAGQEVEQRWAVLDGALNSYLGGQDVPPPPPAPQYQQTQSWDEQASKNAQRWAKESSGYAAQAQAQAARLGLAAGGVGDLASSVGHLSAAVQRMEERTALVQERDAARMRCLELEQALAERQQQIQAPPSAPASPMRLPAPVQSPPLSPAPSERPVQSSPVATSTTGLPPRAQSMRTSTTGLSQAIVPQPEDPAEARRQAIFRERQVILAERQLLAERRKLEEEMAKADAGEIFSTEAAPPSTVTHAHHPELAEARVQIANLHGEMKEMRALISRRSGSPRASSERPEKRSRPESPLNNDEAIVRAAQNAREDAKRDFEKLREELASHHKEELSSHHASLRDQHEQYIATLHQKHEAHLESHKTRAEAEAEAVRLKAAAEVEAMKHRLEMALEKEQSAREQQEAAHNRAVQAMEEKQALALQAEQRMLALPEKKSVSESHVGRLVSQQMPPQVTESRIGALLEEKMSQQQPGVSESQIARLMDERMRSHQPALTESQLGRIMDEKLSQLTSRHAQDTHELQAKHLELVHGKIQTLTEEQAKHRGELKAAQLEKDAEIAALKLQLERATQHQVHREAPLQQSAPVKEVAAAHATHHATHHVRREAPLQAAAAVEQAVAAPAAHHRAHHAAKAPEVIETVKKEKKKPSAVWTSGKTSRLKKAVKVTWGKGPKPTANQIRAALVEYGVVTKVGETPHGKSELVLFGSERDAENAISNYNGPWRLRPAAAGLEDPFGHVPSPEKAAPSRFAARTVEVTWNDSVPPSSDKELRSQLSYFGDVTRSFRTGHRGVVMFSNHEGAQRCIEDYRGPWSVRLVNAKRVQTPKATRRPSTKEEVAARALRVSWRGRSSPPSENDVRDALSNFGTVARCQSGSTHAVVLFGSSAEANEALTQYQGPWKLTKAEQHTSVAPPKAQTPAAKAQDLRKATRKVTWSSGAAVPTEDQLRAVLNAYGPVRQVALKKRSAIVMFRDENGAKNADENYRGPWRLNELGAPGETPKTPPPTVHKPSPRAHHSPPRHMKPLESEVVREAPLQHQAPVVQEEALASHKKHHHKAAAAEEDHKADHEEDDDVPPPPAKKPARLTAEALAKLEAETTQKKAPLPERCVNITWPKNHKATEAGVMEVLRAFGCSDVVKVSCRTKSAVTLFATPDAAKKAVSKIRDASGTVEGYDMSTWKAFLASEALAIRASKSSAPLSPQKPPSVASSALRRSQEREEQRQKMAQEAPTPVVQGELWKRCVKVTYMGGYKPSTEAQLALDVEQAGGAPFVNAKLKKKSAVLLFSCTADAEDLVHGVGDSCDKFTASIVPPPNAGSPK</sequence>
<organism evidence="3">
    <name type="scientific">Pelagomonas calceolata</name>
    <dbReference type="NCBI Taxonomy" id="35677"/>
    <lineage>
        <taxon>Eukaryota</taxon>
        <taxon>Sar</taxon>
        <taxon>Stramenopiles</taxon>
        <taxon>Ochrophyta</taxon>
        <taxon>Pelagophyceae</taxon>
        <taxon>Pelagomonadales</taxon>
        <taxon>Pelagomonadaceae</taxon>
        <taxon>Pelagomonas</taxon>
    </lineage>
</organism>
<keyword evidence="1" id="KW-0175">Coiled coil</keyword>
<keyword evidence="5" id="KW-1185">Reference proteome</keyword>
<dbReference type="PANTHER" id="PTHR23159">
    <property type="entry name" value="CENTROSOMAL PROTEIN 2"/>
    <property type="match status" value="1"/>
</dbReference>
<dbReference type="SUPFAM" id="SSF54928">
    <property type="entry name" value="RNA-binding domain, RBD"/>
    <property type="match status" value="1"/>
</dbReference>
<feature type="region of interest" description="Disordered" evidence="2">
    <location>
        <begin position="998"/>
        <end position="1041"/>
    </location>
</feature>
<feature type="region of interest" description="Disordered" evidence="2">
    <location>
        <begin position="1064"/>
        <end position="1104"/>
    </location>
</feature>
<feature type="compositionally biased region" description="Low complexity" evidence="2">
    <location>
        <begin position="145"/>
        <end position="166"/>
    </location>
</feature>
<accession>A0A7S3ZTI2</accession>
<feature type="compositionally biased region" description="Polar residues" evidence="2">
    <location>
        <begin position="180"/>
        <end position="192"/>
    </location>
</feature>
<dbReference type="EMBL" id="HBIW01010469">
    <property type="protein sequence ID" value="CAE0693490.1"/>
    <property type="molecule type" value="Transcribed_RNA"/>
</dbReference>
<evidence type="ECO:0000313" key="4">
    <source>
        <dbReference type="EMBL" id="CAH0364936.1"/>
    </source>
</evidence>
<feature type="region of interest" description="Disordered" evidence="2">
    <location>
        <begin position="297"/>
        <end position="326"/>
    </location>
</feature>
<feature type="compositionally biased region" description="Basic and acidic residues" evidence="2">
    <location>
        <begin position="1078"/>
        <end position="1088"/>
    </location>
</feature>
<dbReference type="Proteomes" id="UP000789595">
    <property type="component" value="Unassembled WGS sequence"/>
</dbReference>
<feature type="compositionally biased region" description="Polar residues" evidence="2">
    <location>
        <begin position="65"/>
        <end position="74"/>
    </location>
</feature>
<feature type="compositionally biased region" description="Basic and acidic residues" evidence="2">
    <location>
        <begin position="1233"/>
        <end position="1244"/>
    </location>
</feature>
<evidence type="ECO:0008006" key="6">
    <source>
        <dbReference type="Google" id="ProtNLM"/>
    </source>
</evidence>
<gene>
    <name evidence="3" type="ORF">PCAL00307_LOCUS8926</name>
    <name evidence="4" type="ORF">PECAL_1P13290</name>
</gene>
<feature type="compositionally biased region" description="Basic residues" evidence="2">
    <location>
        <begin position="1030"/>
        <end position="1041"/>
    </location>
</feature>
<protein>
    <recommendedName>
        <fullName evidence="6">RRM domain-containing protein</fullName>
    </recommendedName>
</protein>
<reference evidence="3" key="1">
    <citation type="submission" date="2021-01" db="EMBL/GenBank/DDBJ databases">
        <authorList>
            <person name="Corre E."/>
            <person name="Pelletier E."/>
            <person name="Niang G."/>
            <person name="Scheremetjew M."/>
            <person name="Finn R."/>
            <person name="Kale V."/>
            <person name="Holt S."/>
            <person name="Cochrane G."/>
            <person name="Meng A."/>
            <person name="Brown T."/>
            <person name="Cohen L."/>
        </authorList>
    </citation>
    <scope>NUCLEOTIDE SEQUENCE</scope>
    <source>
        <strain evidence="3">CCMP1756</strain>
    </source>
</reference>
<feature type="region of interest" description="Disordered" evidence="2">
    <location>
        <begin position="145"/>
        <end position="219"/>
    </location>
</feature>
<evidence type="ECO:0000313" key="5">
    <source>
        <dbReference type="Proteomes" id="UP000789595"/>
    </source>
</evidence>
<feature type="coiled-coil region" evidence="1">
    <location>
        <begin position="403"/>
        <end position="430"/>
    </location>
</feature>